<feature type="non-terminal residue" evidence="2">
    <location>
        <position position="327"/>
    </location>
</feature>
<gene>
    <name evidence="2" type="ORF">B9479_008386</name>
</gene>
<name>A0A5D3AHP4_9TREE</name>
<feature type="region of interest" description="Disordered" evidence="1">
    <location>
        <begin position="1"/>
        <end position="133"/>
    </location>
</feature>
<comment type="caution">
    <text evidence="2">The sequence shown here is derived from an EMBL/GenBank/DDBJ whole genome shotgun (WGS) entry which is preliminary data.</text>
</comment>
<feature type="compositionally biased region" description="Polar residues" evidence="1">
    <location>
        <begin position="28"/>
        <end position="70"/>
    </location>
</feature>
<reference evidence="2 3" key="1">
    <citation type="submission" date="2017-05" db="EMBL/GenBank/DDBJ databases">
        <title>The Genome Sequence of Tsuchiyaea wingfieldii DSM 27421.</title>
        <authorList>
            <person name="Cuomo C."/>
            <person name="Passer A."/>
            <person name="Billmyre B."/>
            <person name="Heitman J."/>
        </authorList>
    </citation>
    <scope>NUCLEOTIDE SEQUENCE [LARGE SCALE GENOMIC DNA]</scope>
    <source>
        <strain evidence="2 3">DSM 27421</strain>
    </source>
</reference>
<evidence type="ECO:0000313" key="2">
    <source>
        <dbReference type="EMBL" id="TYJ51065.1"/>
    </source>
</evidence>
<accession>A0A5D3AHP4</accession>
<dbReference type="AlphaFoldDB" id="A0A5D3AHP4"/>
<evidence type="ECO:0000256" key="1">
    <source>
        <dbReference type="SAM" id="MobiDB-lite"/>
    </source>
</evidence>
<sequence>MSSHRHTRSQGPADPVPGLWEFDHSADQPGTHSGSPTPVATGSMPTNTVNASVPGTSPLSGNLANTQPSIHSGPPAAPAAGQTPATAADSSVPAPGSTSSSAHSHNTVLAHPHTPAMPNAPSLPPTTTHPSMTADDDATLALAASVPIPQSVSGSDESHTSYLTPTKIPHPADLLTPHHNDDAHGITTRPLLPLPKMTHHKEEGDHISPTLPVYDPMAAFRGEIQAELSTLRQDFYGAISASENQMYRRLEITNNGIERMLESINSRLQQQESTNTGIAHMFETLTSRLEHMSLSQTNTGLFAPQQTTEPLTTTVTPIQQPLSVTPL</sequence>
<keyword evidence="3" id="KW-1185">Reference proteome</keyword>
<evidence type="ECO:0000313" key="3">
    <source>
        <dbReference type="Proteomes" id="UP000322245"/>
    </source>
</evidence>
<protein>
    <submittedName>
        <fullName evidence="2">Uncharacterized protein</fullName>
    </submittedName>
</protein>
<dbReference type="EMBL" id="NIDF01000555">
    <property type="protein sequence ID" value="TYJ51065.1"/>
    <property type="molecule type" value="Genomic_DNA"/>
</dbReference>
<dbReference type="Proteomes" id="UP000322245">
    <property type="component" value="Unassembled WGS sequence"/>
</dbReference>
<organism evidence="2 3">
    <name type="scientific">Cryptococcus floricola</name>
    <dbReference type="NCBI Taxonomy" id="2591691"/>
    <lineage>
        <taxon>Eukaryota</taxon>
        <taxon>Fungi</taxon>
        <taxon>Dikarya</taxon>
        <taxon>Basidiomycota</taxon>
        <taxon>Agaricomycotina</taxon>
        <taxon>Tremellomycetes</taxon>
        <taxon>Tremellales</taxon>
        <taxon>Cryptococcaceae</taxon>
        <taxon>Cryptococcus</taxon>
    </lineage>
</organism>
<proteinExistence type="predicted"/>
<feature type="compositionally biased region" description="Low complexity" evidence="1">
    <location>
        <begin position="78"/>
        <end position="102"/>
    </location>
</feature>